<protein>
    <submittedName>
        <fullName evidence="1">Uncharacterized protein</fullName>
    </submittedName>
</protein>
<dbReference type="EMBL" id="CP090145">
    <property type="protein sequence ID" value="UOX35478.1"/>
    <property type="molecule type" value="Genomic_DNA"/>
</dbReference>
<keyword evidence="2" id="KW-1185">Reference proteome</keyword>
<dbReference type="Proteomes" id="UP000830454">
    <property type="component" value="Chromosome"/>
</dbReference>
<evidence type="ECO:0000313" key="2">
    <source>
        <dbReference type="Proteomes" id="UP000830454"/>
    </source>
</evidence>
<evidence type="ECO:0000313" key="1">
    <source>
        <dbReference type="EMBL" id="UOX35478.1"/>
    </source>
</evidence>
<accession>A0ABY4HRZ5</accession>
<name>A0ABY4HRZ5_9FLAO</name>
<reference evidence="1" key="1">
    <citation type="submission" date="2021-12" db="EMBL/GenBank/DDBJ databases">
        <authorList>
            <person name="Cha I.-T."/>
            <person name="Lee K.-E."/>
            <person name="Park S.-J."/>
        </authorList>
    </citation>
    <scope>NUCLEOTIDE SEQUENCE</scope>
    <source>
        <strain evidence="1">YSM-43</strain>
    </source>
</reference>
<dbReference type="RefSeq" id="WP_246918693.1">
    <property type="nucleotide sequence ID" value="NZ_CP090145.1"/>
</dbReference>
<reference evidence="1" key="2">
    <citation type="submission" date="2022-04" db="EMBL/GenBank/DDBJ databases">
        <title>Complete Genome Sequence of Flavobacterium sediminilitoris YSM-43, Isolated from a Tidal Sediment.</title>
        <authorList>
            <person name="Lee P.A."/>
        </authorList>
    </citation>
    <scope>NUCLEOTIDE SEQUENCE</scope>
    <source>
        <strain evidence="1">YSM-43</strain>
    </source>
</reference>
<sequence length="123" mass="13983">MRNKKLKKDVYSYTIYNGYVDLQGFPVGAGMKVVEINSYREDLSFSSKFGYVDDDIDGVNDSGNTTETFGGNYRASGTECREGRLQYCELTYTANGALEYLKVGYESLSEFNSRKEREKKIVK</sequence>
<proteinExistence type="predicted"/>
<gene>
    <name evidence="1" type="ORF">LXD69_08135</name>
</gene>
<organism evidence="1 2">
    <name type="scientific">Flavobacterium sediminilitoris</name>
    <dbReference type="NCBI Taxonomy" id="2024526"/>
    <lineage>
        <taxon>Bacteria</taxon>
        <taxon>Pseudomonadati</taxon>
        <taxon>Bacteroidota</taxon>
        <taxon>Flavobacteriia</taxon>
        <taxon>Flavobacteriales</taxon>
        <taxon>Flavobacteriaceae</taxon>
        <taxon>Flavobacterium</taxon>
    </lineage>
</organism>